<dbReference type="Pfam" id="PF09812">
    <property type="entry name" value="MRP-L28"/>
    <property type="match status" value="1"/>
</dbReference>
<accession>A0A7J7K7H9</accession>
<dbReference type="InterPro" id="IPR039145">
    <property type="entry name" value="Ribosomal_mL40_metazoa/plant"/>
</dbReference>
<dbReference type="EMBL" id="VXIV02001142">
    <property type="protein sequence ID" value="KAF6034153.1"/>
    <property type="molecule type" value="Genomic_DNA"/>
</dbReference>
<evidence type="ECO:0000256" key="6">
    <source>
        <dbReference type="ARBA" id="ARBA00023274"/>
    </source>
</evidence>
<evidence type="ECO:0000256" key="1">
    <source>
        <dbReference type="ARBA" id="ARBA00004173"/>
    </source>
</evidence>
<sequence>MLPSTAARVIPSWHRVVSTSGRVLWAAPAENIHTTAALCGAPMKKKKRIDPALQKMQLDRKRKRLEKQIRLASRFAKKLKPIDECEIHRDIPKHSHLRTSEPDIEVQEEQVQRLQLRLEWTQYKAKQSRQITRKFDAMISAQEAALRELKLENLSLYELAVEKDVELLPYKFVGPCETPPIPGHLLDGNYTETTKSYELDPEIVKLMLDKNDRMRHQK</sequence>
<dbReference type="Gene3D" id="6.10.250.3440">
    <property type="match status" value="1"/>
</dbReference>
<dbReference type="AlphaFoldDB" id="A0A7J7K7H9"/>
<organism evidence="8 9">
    <name type="scientific">Bugula neritina</name>
    <name type="common">Brown bryozoan</name>
    <name type="synonym">Sertularia neritina</name>
    <dbReference type="NCBI Taxonomy" id="10212"/>
    <lineage>
        <taxon>Eukaryota</taxon>
        <taxon>Metazoa</taxon>
        <taxon>Spiralia</taxon>
        <taxon>Lophotrochozoa</taxon>
        <taxon>Bryozoa</taxon>
        <taxon>Gymnolaemata</taxon>
        <taxon>Cheilostomatida</taxon>
        <taxon>Flustrina</taxon>
        <taxon>Buguloidea</taxon>
        <taxon>Bugulidae</taxon>
        <taxon>Bugula</taxon>
    </lineage>
</organism>
<keyword evidence="6" id="KW-0687">Ribonucleoprotein</keyword>
<protein>
    <recommendedName>
        <fullName evidence="7">Large ribosomal subunit protein mL40</fullName>
    </recommendedName>
</protein>
<comment type="similarity">
    <text evidence="2">Belongs to the mitochondrion-specific ribosomal protein mL40 family.</text>
</comment>
<dbReference type="Proteomes" id="UP000593567">
    <property type="component" value="Unassembled WGS sequence"/>
</dbReference>
<dbReference type="GO" id="GO:0005762">
    <property type="term" value="C:mitochondrial large ribosomal subunit"/>
    <property type="evidence" value="ECO:0007669"/>
    <property type="project" value="InterPro"/>
</dbReference>
<comment type="subcellular location">
    <subcellularLocation>
        <location evidence="1">Mitochondrion</location>
    </subcellularLocation>
</comment>
<dbReference type="PANTHER" id="PTHR13359:SF2">
    <property type="entry name" value="LARGE RIBOSOMAL SUBUNIT PROTEIN ML40"/>
    <property type="match status" value="1"/>
</dbReference>
<dbReference type="PANTHER" id="PTHR13359">
    <property type="entry name" value="39S RIBOSOMAL PROTEIN L40, MITOCHONDRIAL"/>
    <property type="match status" value="1"/>
</dbReference>
<comment type="caution">
    <text evidence="8">The sequence shown here is derived from an EMBL/GenBank/DDBJ whole genome shotgun (WGS) entry which is preliminary data.</text>
</comment>
<keyword evidence="9" id="KW-1185">Reference proteome</keyword>
<keyword evidence="5" id="KW-0496">Mitochondrion</keyword>
<dbReference type="InterPro" id="IPR019192">
    <property type="entry name" value="Ribosomal_mL40"/>
</dbReference>
<evidence type="ECO:0000256" key="2">
    <source>
        <dbReference type="ARBA" id="ARBA00009360"/>
    </source>
</evidence>
<evidence type="ECO:0000313" key="8">
    <source>
        <dbReference type="EMBL" id="KAF6034153.1"/>
    </source>
</evidence>
<proteinExistence type="inferred from homology"/>
<keyword evidence="3" id="KW-0809">Transit peptide</keyword>
<gene>
    <name evidence="8" type="ORF">EB796_007536</name>
</gene>
<name>A0A7J7K7H9_BUGNE</name>
<evidence type="ECO:0000256" key="3">
    <source>
        <dbReference type="ARBA" id="ARBA00022946"/>
    </source>
</evidence>
<evidence type="ECO:0000256" key="7">
    <source>
        <dbReference type="ARBA" id="ARBA00035192"/>
    </source>
</evidence>
<dbReference type="OrthoDB" id="5977625at2759"/>
<evidence type="ECO:0000256" key="4">
    <source>
        <dbReference type="ARBA" id="ARBA00022980"/>
    </source>
</evidence>
<evidence type="ECO:0000256" key="5">
    <source>
        <dbReference type="ARBA" id="ARBA00023128"/>
    </source>
</evidence>
<evidence type="ECO:0000313" key="9">
    <source>
        <dbReference type="Proteomes" id="UP000593567"/>
    </source>
</evidence>
<keyword evidence="4" id="KW-0689">Ribosomal protein</keyword>
<reference evidence="8" key="1">
    <citation type="submission" date="2020-06" db="EMBL/GenBank/DDBJ databases">
        <title>Draft genome of Bugula neritina, a colonial animal packing powerful symbionts and potential medicines.</title>
        <authorList>
            <person name="Rayko M."/>
        </authorList>
    </citation>
    <scope>NUCLEOTIDE SEQUENCE [LARGE SCALE GENOMIC DNA]</scope>
    <source>
        <strain evidence="8">Kwan_BN1</strain>
    </source>
</reference>